<dbReference type="Pfam" id="PF03556">
    <property type="entry name" value="Cullin_binding"/>
    <property type="match status" value="1"/>
</dbReference>
<proteinExistence type="predicted"/>
<evidence type="ECO:0000259" key="5">
    <source>
        <dbReference type="PROSITE" id="PS51229"/>
    </source>
</evidence>
<evidence type="ECO:0000313" key="7">
    <source>
        <dbReference type="EMBL" id="CAG8556866.1"/>
    </source>
</evidence>
<dbReference type="Pfam" id="PF14555">
    <property type="entry name" value="UBA_4"/>
    <property type="match status" value="1"/>
</dbReference>
<dbReference type="CDD" id="cd04641">
    <property type="entry name" value="CBS_euAMPK_gamma-like_repeat2"/>
    <property type="match status" value="1"/>
</dbReference>
<dbReference type="FunFam" id="1.10.238.200:FF:000003">
    <property type="entry name" value="DCN1-like protein 3"/>
    <property type="match status" value="1"/>
</dbReference>
<dbReference type="PANTHER" id="PTHR12281:SF31">
    <property type="entry name" value="DCN1-LIKE PROTEIN 3"/>
    <property type="match status" value="1"/>
</dbReference>
<feature type="domain" description="CBS" evidence="6">
    <location>
        <begin position="235"/>
        <end position="295"/>
    </location>
</feature>
<dbReference type="Proteomes" id="UP000789831">
    <property type="component" value="Unassembled WGS sequence"/>
</dbReference>
<dbReference type="InterPro" id="IPR046342">
    <property type="entry name" value="CBS_dom_sf"/>
</dbReference>
<dbReference type="InterPro" id="IPR000644">
    <property type="entry name" value="CBS_dom"/>
</dbReference>
<keyword evidence="2" id="KW-0129">CBS domain</keyword>
<sequence>MAEHINFSSSSQFQSPENPIPVNDNPPQSVFSFGTAPSDNAQRLTQIQHNPANITPRGLVCSFLKQHSSYDVLPVSYRLIVLDTTLLVKRALTALMQNGVVSAPLWDSANQKFAGMLTVSDFMNLIQYYYKNSSYSAALEEIEQFQIQQLREVERRIIPAPQLLSIDPLKTLYEACKLLIEARAHRLPLVDVDSETSQEMIVSVVTQYRILKFIAMNCKETKLLRKPLSEIKIGVYDNLATASLSTRVIEVINTFVERRISSVPIVDENQVVVNVYETVDVMTLVRAGAYYGIDLPIGEAILKRTEDFPGVHTCTLNDSLSSIFDLIRKAPVHRLIVVDSEKFIEIYAKGESATVYDIYQCQVLLLRCVMDEKIALRKLKDFNWNVEVAVDAFFNDQPATTSWNRFASPAPSGVDTNKLSLIFNRYKDKDEDAILVDGMLQYCNDLRVAPEDVVMLVIAWNLESEKMCEFKRQGFINGWTKLKCDTIEKMRAAIPRLRQSLKEETTFKEVYQFTFKFGLSENQKSLNLDIAIEYWQLLLRDRWPHLDIWIEFIKEKHGKSISKDTWNLLLDFIRQVNLDLSNYDAEGAWPVLIDEGPFPTLKVSYAGAIAVIQESIIIFVCFRTKVHKHLPIKRLQRTFDAKGTILVPQYIWFIKIFITTANPELLVKRNFRFTSATKLAALSVAVSLKKSYLPVKAFGQPSNSNREIRQMFWLVNLNKTEGGRCLQRFQEEYLWWKDLCVTTNKVSHVLVNVITSLVLRLVIEIM</sequence>
<feature type="domain" description="DCUN1" evidence="5">
    <location>
        <begin position="414"/>
        <end position="601"/>
    </location>
</feature>
<dbReference type="GO" id="GO:0045116">
    <property type="term" value="P:protein neddylation"/>
    <property type="evidence" value="ECO:0007669"/>
    <property type="project" value="TreeGrafter"/>
</dbReference>
<evidence type="ECO:0000256" key="2">
    <source>
        <dbReference type="PROSITE-ProRule" id="PRU00703"/>
    </source>
</evidence>
<keyword evidence="8" id="KW-1185">Reference proteome</keyword>
<gene>
    <name evidence="7" type="ORF">AGERDE_LOCUS6954</name>
</gene>
<feature type="domain" description="CBS" evidence="6">
    <location>
        <begin position="157"/>
        <end position="223"/>
    </location>
</feature>
<dbReference type="Gene3D" id="1.10.238.200">
    <property type="entry name" value="Cullin, PONY binding domain"/>
    <property type="match status" value="1"/>
</dbReference>
<dbReference type="GO" id="GO:0005886">
    <property type="term" value="C:plasma membrane"/>
    <property type="evidence" value="ECO:0007669"/>
    <property type="project" value="UniProtKB-ARBA"/>
</dbReference>
<evidence type="ECO:0000256" key="4">
    <source>
        <dbReference type="SAM" id="MobiDB-lite"/>
    </source>
</evidence>
<dbReference type="Gene3D" id="3.10.580.10">
    <property type="entry name" value="CBS-domain"/>
    <property type="match status" value="2"/>
</dbReference>
<dbReference type="PANTHER" id="PTHR12281">
    <property type="entry name" value="RP42 RELATED"/>
    <property type="match status" value="1"/>
</dbReference>
<dbReference type="PROSITE" id="PS51229">
    <property type="entry name" value="DCUN1"/>
    <property type="match status" value="1"/>
</dbReference>
<dbReference type="OrthoDB" id="286637at2759"/>
<feature type="region of interest" description="Disordered" evidence="4">
    <location>
        <begin position="1"/>
        <end position="35"/>
    </location>
</feature>
<dbReference type="PROSITE" id="PS51371">
    <property type="entry name" value="CBS"/>
    <property type="match status" value="3"/>
</dbReference>
<dbReference type="SMART" id="SM00116">
    <property type="entry name" value="CBS"/>
    <property type="match status" value="4"/>
</dbReference>
<dbReference type="InterPro" id="IPR042460">
    <property type="entry name" value="DCN1-like_PONY"/>
</dbReference>
<evidence type="ECO:0000256" key="3">
    <source>
        <dbReference type="RuleBase" id="RU410713"/>
    </source>
</evidence>
<dbReference type="Gene3D" id="1.10.238.10">
    <property type="entry name" value="EF-hand"/>
    <property type="match status" value="1"/>
</dbReference>
<dbReference type="Pfam" id="PF00571">
    <property type="entry name" value="CBS"/>
    <property type="match status" value="2"/>
</dbReference>
<keyword evidence="1" id="KW-0833">Ubl conjugation pathway</keyword>
<protein>
    <recommendedName>
        <fullName evidence="3">Defective in cullin neddylation protein</fullName>
    </recommendedName>
</protein>
<dbReference type="InterPro" id="IPR005176">
    <property type="entry name" value="PONY_dom"/>
</dbReference>
<dbReference type="GO" id="GO:0097602">
    <property type="term" value="F:cullin family protein binding"/>
    <property type="evidence" value="ECO:0007669"/>
    <property type="project" value="TreeGrafter"/>
</dbReference>
<feature type="compositionally biased region" description="Polar residues" evidence="4">
    <location>
        <begin position="25"/>
        <end position="35"/>
    </location>
</feature>
<dbReference type="SUPFAM" id="SSF54631">
    <property type="entry name" value="CBS-domain pair"/>
    <property type="match status" value="2"/>
</dbReference>
<dbReference type="CDD" id="cd04618">
    <property type="entry name" value="CBS_euAMPK_gamma-like_repeat1"/>
    <property type="match status" value="1"/>
</dbReference>
<feature type="compositionally biased region" description="Polar residues" evidence="4">
    <location>
        <begin position="1"/>
        <end position="17"/>
    </location>
</feature>
<feature type="domain" description="CBS" evidence="6">
    <location>
        <begin position="75"/>
        <end position="134"/>
    </location>
</feature>
<dbReference type="GO" id="GO:0000151">
    <property type="term" value="C:ubiquitin ligase complex"/>
    <property type="evidence" value="ECO:0007669"/>
    <property type="project" value="TreeGrafter"/>
</dbReference>
<accession>A0A9N9B8F0</accession>
<evidence type="ECO:0000259" key="6">
    <source>
        <dbReference type="PROSITE" id="PS51371"/>
    </source>
</evidence>
<evidence type="ECO:0000313" key="8">
    <source>
        <dbReference type="Proteomes" id="UP000789831"/>
    </source>
</evidence>
<dbReference type="FunFam" id="1.10.238.10:FF:000030">
    <property type="entry name" value="DCN1-like protein"/>
    <property type="match status" value="1"/>
</dbReference>
<dbReference type="AlphaFoldDB" id="A0A9N9B8F0"/>
<dbReference type="InterPro" id="IPR014764">
    <property type="entry name" value="DCN-prot"/>
</dbReference>
<dbReference type="GO" id="GO:0032182">
    <property type="term" value="F:ubiquitin-like protein binding"/>
    <property type="evidence" value="ECO:0007669"/>
    <property type="project" value="TreeGrafter"/>
</dbReference>
<comment type="caution">
    <text evidence="7">The sequence shown here is derived from an EMBL/GenBank/DDBJ whole genome shotgun (WGS) entry which is preliminary data.</text>
</comment>
<dbReference type="GO" id="GO:0031624">
    <property type="term" value="F:ubiquitin conjugating enzyme binding"/>
    <property type="evidence" value="ECO:0007669"/>
    <property type="project" value="TreeGrafter"/>
</dbReference>
<organism evidence="7 8">
    <name type="scientific">Ambispora gerdemannii</name>
    <dbReference type="NCBI Taxonomy" id="144530"/>
    <lineage>
        <taxon>Eukaryota</taxon>
        <taxon>Fungi</taxon>
        <taxon>Fungi incertae sedis</taxon>
        <taxon>Mucoromycota</taxon>
        <taxon>Glomeromycotina</taxon>
        <taxon>Glomeromycetes</taxon>
        <taxon>Archaeosporales</taxon>
        <taxon>Ambisporaceae</taxon>
        <taxon>Ambispora</taxon>
    </lineage>
</organism>
<evidence type="ECO:0000256" key="1">
    <source>
        <dbReference type="ARBA" id="ARBA00022786"/>
    </source>
</evidence>
<comment type="function">
    <text evidence="3">Neddylation of cullins play an essential role in the regulation of SCF-type complexes activity.</text>
</comment>
<reference evidence="7" key="1">
    <citation type="submission" date="2021-06" db="EMBL/GenBank/DDBJ databases">
        <authorList>
            <person name="Kallberg Y."/>
            <person name="Tangrot J."/>
            <person name="Rosling A."/>
        </authorList>
    </citation>
    <scope>NUCLEOTIDE SEQUENCE</scope>
    <source>
        <strain evidence="7">MT106</strain>
    </source>
</reference>
<name>A0A9N9B8F0_9GLOM</name>
<dbReference type="EMBL" id="CAJVPL010001171">
    <property type="protein sequence ID" value="CAG8556866.1"/>
    <property type="molecule type" value="Genomic_DNA"/>
</dbReference>